<sequence>MELIMKFKSVLFLFLASIILFGFSQQTNAESQESNVTPSQESYAHDVLNEQLSSNLSTTDAIQQRAAYAPSTWYYTTYRSYVGYPPATIYVSVENTAVKRRSHGYLTLISTGYAPGNWRTYAGTLYLQGGPYPIPSSLKATDLLVKQDN</sequence>
<keyword evidence="1" id="KW-0732">Signal</keyword>
<evidence type="ECO:0000313" key="3">
    <source>
        <dbReference type="Proteomes" id="UP000004933"/>
    </source>
</evidence>
<gene>
    <name evidence="2" type="ORF">HMPREF9511_01574</name>
</gene>
<evidence type="ECO:0000256" key="1">
    <source>
        <dbReference type="SAM" id="SignalP"/>
    </source>
</evidence>
<dbReference type="Proteomes" id="UP000004933">
    <property type="component" value="Unassembled WGS sequence"/>
</dbReference>
<name>A0ABC9P666_ENTFL</name>
<evidence type="ECO:0000313" key="2">
    <source>
        <dbReference type="EMBL" id="EFU90470.1"/>
    </source>
</evidence>
<reference evidence="2 3" key="1">
    <citation type="submission" date="2010-09" db="EMBL/GenBank/DDBJ databases">
        <authorList>
            <person name="Weinstock G."/>
            <person name="Sodergren E."/>
            <person name="Clifton S."/>
            <person name="Fulton L."/>
            <person name="Fulton B."/>
            <person name="Courtney L."/>
            <person name="Fronick C."/>
            <person name="Harrison M."/>
            <person name="Strong C."/>
            <person name="Farmer C."/>
            <person name="Delahaunty K."/>
            <person name="Markovic C."/>
            <person name="Hall O."/>
            <person name="Minx P."/>
            <person name="Tomlinson C."/>
            <person name="Mitreva M."/>
            <person name="Hou S."/>
            <person name="Chen J."/>
            <person name="Wollam A."/>
            <person name="Pepin K.H."/>
            <person name="Johnson M."/>
            <person name="Bhonagiri V."/>
            <person name="Zhang X."/>
            <person name="Suruliraj S."/>
            <person name="Warren W."/>
            <person name="Chinwalla A."/>
            <person name="Mardis E.R."/>
            <person name="Wilson R.K."/>
        </authorList>
    </citation>
    <scope>NUCLEOTIDE SEQUENCE [LARGE SCALE GENOMIC DNA]</scope>
    <source>
        <strain evidence="2 3">TX0630</strain>
    </source>
</reference>
<accession>A0ABC9P666</accession>
<feature type="signal peptide" evidence="1">
    <location>
        <begin position="1"/>
        <end position="29"/>
    </location>
</feature>
<comment type="caution">
    <text evidence="2">The sequence shown here is derived from an EMBL/GenBank/DDBJ whole genome shotgun (WGS) entry which is preliminary data.</text>
</comment>
<dbReference type="EMBL" id="AEBE01000049">
    <property type="protein sequence ID" value="EFU90470.1"/>
    <property type="molecule type" value="Genomic_DNA"/>
</dbReference>
<protein>
    <submittedName>
        <fullName evidence="2">Uncharacterized protein</fullName>
    </submittedName>
</protein>
<feature type="chain" id="PRO_5044799829" evidence="1">
    <location>
        <begin position="30"/>
        <end position="149"/>
    </location>
</feature>
<dbReference type="AlphaFoldDB" id="A0ABC9P666"/>
<proteinExistence type="predicted"/>
<organism evidence="2 3">
    <name type="scientific">Enterococcus faecalis TX0630</name>
    <dbReference type="NCBI Taxonomy" id="749508"/>
    <lineage>
        <taxon>Bacteria</taxon>
        <taxon>Bacillati</taxon>
        <taxon>Bacillota</taxon>
        <taxon>Bacilli</taxon>
        <taxon>Lactobacillales</taxon>
        <taxon>Enterococcaceae</taxon>
        <taxon>Enterococcus</taxon>
    </lineage>
</organism>